<dbReference type="Proteomes" id="UP000018721">
    <property type="component" value="Unassembled WGS sequence"/>
</dbReference>
<evidence type="ECO:0000313" key="1">
    <source>
        <dbReference type="EMBL" id="ETI46937.1"/>
    </source>
</evidence>
<proteinExistence type="predicted"/>
<comment type="caution">
    <text evidence="1">The sequence shown here is derived from an EMBL/GenBank/DDBJ whole genome shotgun (WGS) entry which is preliminary data.</text>
</comment>
<dbReference type="EMBL" id="ANIZ01001484">
    <property type="protein sequence ID" value="ETI46937.1"/>
    <property type="molecule type" value="Genomic_DNA"/>
</dbReference>
<sequence length="64" mass="7137">MSARVTVVGTPIKKHTEIWSSARDWHDRFVCLETCSGTLVTTSTRAVWAEQCLPCTRVSSRRAG</sequence>
<evidence type="ECO:0000313" key="2">
    <source>
        <dbReference type="Proteomes" id="UP000018721"/>
    </source>
</evidence>
<protein>
    <submittedName>
        <fullName evidence="1">Uncharacterized protein</fullName>
    </submittedName>
</protein>
<dbReference type="AlphaFoldDB" id="V9F978"/>
<gene>
    <name evidence="1" type="ORF">F443_08743</name>
</gene>
<name>V9F978_PHYNI</name>
<organism evidence="1 2">
    <name type="scientific">Phytophthora nicotianae P1569</name>
    <dbReference type="NCBI Taxonomy" id="1317065"/>
    <lineage>
        <taxon>Eukaryota</taxon>
        <taxon>Sar</taxon>
        <taxon>Stramenopiles</taxon>
        <taxon>Oomycota</taxon>
        <taxon>Peronosporomycetes</taxon>
        <taxon>Peronosporales</taxon>
        <taxon>Peronosporaceae</taxon>
        <taxon>Phytophthora</taxon>
    </lineage>
</organism>
<reference evidence="1 2" key="1">
    <citation type="submission" date="2013-11" db="EMBL/GenBank/DDBJ databases">
        <title>The Genome Sequence of Phytophthora parasitica P1569.</title>
        <authorList>
            <consortium name="The Broad Institute Genomics Platform"/>
            <person name="Russ C."/>
            <person name="Tyler B."/>
            <person name="Panabieres F."/>
            <person name="Shan W."/>
            <person name="Tripathy S."/>
            <person name="Grunwald N."/>
            <person name="Machado M."/>
            <person name="Johnson C.S."/>
            <person name="Arredondo F."/>
            <person name="Hong C."/>
            <person name="Coffey M."/>
            <person name="Young S.K."/>
            <person name="Zeng Q."/>
            <person name="Gargeya S."/>
            <person name="Fitzgerald M."/>
            <person name="Abouelleil A."/>
            <person name="Alvarado L."/>
            <person name="Chapman S.B."/>
            <person name="Gainer-Dewar J."/>
            <person name="Goldberg J."/>
            <person name="Griggs A."/>
            <person name="Gujja S."/>
            <person name="Hansen M."/>
            <person name="Howarth C."/>
            <person name="Imamovic A."/>
            <person name="Ireland A."/>
            <person name="Larimer J."/>
            <person name="McCowan C."/>
            <person name="Murphy C."/>
            <person name="Pearson M."/>
            <person name="Poon T.W."/>
            <person name="Priest M."/>
            <person name="Roberts A."/>
            <person name="Saif S."/>
            <person name="Shea T."/>
            <person name="Sykes S."/>
            <person name="Wortman J."/>
            <person name="Nusbaum C."/>
            <person name="Birren B."/>
        </authorList>
    </citation>
    <scope>NUCLEOTIDE SEQUENCE [LARGE SCALE GENOMIC DNA]</scope>
    <source>
        <strain evidence="1 2">P1569</strain>
    </source>
</reference>
<dbReference type="HOGENOM" id="CLU_2872506_0_0_1"/>
<accession>V9F978</accession>
<keyword evidence="2" id="KW-1185">Reference proteome</keyword>